<reference evidence="1 2" key="1">
    <citation type="submission" date="2020-07" db="EMBL/GenBank/DDBJ databases">
        <title>Draft whole-genome sequence of Heliobacterium chlorum DSM 3682, type strain.</title>
        <authorList>
            <person name="Kyndt J.A."/>
            <person name="Meyer T.E."/>
            <person name="Imhoff J.F."/>
        </authorList>
    </citation>
    <scope>NUCLEOTIDE SEQUENCE [LARGE SCALE GENOMIC DNA]</scope>
    <source>
        <strain evidence="1 2">DSM 3682</strain>
    </source>
</reference>
<proteinExistence type="predicted"/>
<accession>A0ABR7T6T8</accession>
<gene>
    <name evidence="1" type="ORF">H1S01_16680</name>
</gene>
<evidence type="ECO:0000313" key="1">
    <source>
        <dbReference type="EMBL" id="MBC9786105.1"/>
    </source>
</evidence>
<sequence length="159" mass="18828">MNLSENIAQSWLESKDFFCLKNVYYGQRNHDIDILAIKPKKLKIWDCEIKCHTGTSNIYANKFDEIIDNFYDSERLEKIKSIIGEDFSEKSTLVRVFITTKNYFGNGSCCQEWEERFSEKKINVYYFEDIIIKLTEIASRTKKFNDLTLLSLKLKEMSE</sequence>
<comment type="caution">
    <text evidence="1">The sequence shown here is derived from an EMBL/GenBank/DDBJ whole genome shotgun (WGS) entry which is preliminary data.</text>
</comment>
<evidence type="ECO:0008006" key="3">
    <source>
        <dbReference type="Google" id="ProtNLM"/>
    </source>
</evidence>
<name>A0ABR7T6T8_HELCL</name>
<protein>
    <recommendedName>
        <fullName evidence="3">NERD domain-containing protein</fullName>
    </recommendedName>
</protein>
<organism evidence="1 2">
    <name type="scientific">Heliobacterium chlorum</name>
    <dbReference type="NCBI Taxonomy" id="2698"/>
    <lineage>
        <taxon>Bacteria</taxon>
        <taxon>Bacillati</taxon>
        <taxon>Bacillota</taxon>
        <taxon>Clostridia</taxon>
        <taxon>Eubacteriales</taxon>
        <taxon>Heliobacteriaceae</taxon>
        <taxon>Heliobacterium</taxon>
    </lineage>
</organism>
<dbReference type="Proteomes" id="UP000617402">
    <property type="component" value="Unassembled WGS sequence"/>
</dbReference>
<dbReference type="EMBL" id="JACVHF010000026">
    <property type="protein sequence ID" value="MBC9786105.1"/>
    <property type="molecule type" value="Genomic_DNA"/>
</dbReference>
<evidence type="ECO:0000313" key="2">
    <source>
        <dbReference type="Proteomes" id="UP000617402"/>
    </source>
</evidence>
<dbReference type="RefSeq" id="WP_188041535.1">
    <property type="nucleotide sequence ID" value="NZ_JACVHF010000026.1"/>
</dbReference>
<keyword evidence="2" id="KW-1185">Reference proteome</keyword>